<name>A0A0L0SD35_ALLM3</name>
<dbReference type="SUPFAM" id="SSF52047">
    <property type="entry name" value="RNI-like"/>
    <property type="match status" value="1"/>
</dbReference>
<organism evidence="1 2">
    <name type="scientific">Allomyces macrogynus (strain ATCC 38327)</name>
    <name type="common">Allomyces javanicus var. macrogynus</name>
    <dbReference type="NCBI Taxonomy" id="578462"/>
    <lineage>
        <taxon>Eukaryota</taxon>
        <taxon>Fungi</taxon>
        <taxon>Fungi incertae sedis</taxon>
        <taxon>Blastocladiomycota</taxon>
        <taxon>Blastocladiomycetes</taxon>
        <taxon>Blastocladiales</taxon>
        <taxon>Blastocladiaceae</taxon>
        <taxon>Allomyces</taxon>
    </lineage>
</organism>
<evidence type="ECO:0000313" key="2">
    <source>
        <dbReference type="Proteomes" id="UP000054350"/>
    </source>
</evidence>
<dbReference type="Proteomes" id="UP000054350">
    <property type="component" value="Unassembled WGS sequence"/>
</dbReference>
<protein>
    <submittedName>
        <fullName evidence="1">Uncharacterized protein</fullName>
    </submittedName>
</protein>
<dbReference type="EMBL" id="GG745336">
    <property type="protein sequence ID" value="KNE60310.1"/>
    <property type="molecule type" value="Genomic_DNA"/>
</dbReference>
<dbReference type="VEuPathDB" id="FungiDB:AMAG_18511"/>
<dbReference type="AlphaFoldDB" id="A0A0L0SD35"/>
<sequence>MTSTHRELSVLFHFTSSDGIALIFFRLPRTLEKLVVECWFRKDAVVRVHALARNMPPRLKTLTLRQCGLTAADLGVLDPVWPSILRYVDLLGHKCDRGPIGLLDGLLTLILQGNPLRGETALLASVRCEGKKPARVRSKM</sequence>
<gene>
    <name evidence="1" type="ORF">AMAG_18511</name>
</gene>
<accession>A0A0L0SD35</accession>
<evidence type="ECO:0000313" key="1">
    <source>
        <dbReference type="EMBL" id="KNE60310.1"/>
    </source>
</evidence>
<reference evidence="1 2" key="1">
    <citation type="submission" date="2009-11" db="EMBL/GenBank/DDBJ databases">
        <title>Annotation of Allomyces macrogynus ATCC 38327.</title>
        <authorList>
            <consortium name="The Broad Institute Genome Sequencing Platform"/>
            <person name="Russ C."/>
            <person name="Cuomo C."/>
            <person name="Burger G."/>
            <person name="Gray M.W."/>
            <person name="Holland P.W.H."/>
            <person name="King N."/>
            <person name="Lang F.B.F."/>
            <person name="Roger A.J."/>
            <person name="Ruiz-Trillo I."/>
            <person name="Young S.K."/>
            <person name="Zeng Q."/>
            <person name="Gargeya S."/>
            <person name="Fitzgerald M."/>
            <person name="Haas B."/>
            <person name="Abouelleil A."/>
            <person name="Alvarado L."/>
            <person name="Arachchi H.M."/>
            <person name="Berlin A."/>
            <person name="Chapman S.B."/>
            <person name="Gearin G."/>
            <person name="Goldberg J."/>
            <person name="Griggs A."/>
            <person name="Gujja S."/>
            <person name="Hansen M."/>
            <person name="Heiman D."/>
            <person name="Howarth C."/>
            <person name="Larimer J."/>
            <person name="Lui A."/>
            <person name="MacDonald P.J.P."/>
            <person name="McCowen C."/>
            <person name="Montmayeur A."/>
            <person name="Murphy C."/>
            <person name="Neiman D."/>
            <person name="Pearson M."/>
            <person name="Priest M."/>
            <person name="Roberts A."/>
            <person name="Saif S."/>
            <person name="Shea T."/>
            <person name="Sisk P."/>
            <person name="Stolte C."/>
            <person name="Sykes S."/>
            <person name="Wortman J."/>
            <person name="Nusbaum C."/>
            <person name="Birren B."/>
        </authorList>
    </citation>
    <scope>NUCLEOTIDE SEQUENCE [LARGE SCALE GENOMIC DNA]</scope>
    <source>
        <strain evidence="1 2">ATCC 38327</strain>
    </source>
</reference>
<reference evidence="2" key="2">
    <citation type="submission" date="2009-11" db="EMBL/GenBank/DDBJ databases">
        <title>The Genome Sequence of Allomyces macrogynus strain ATCC 38327.</title>
        <authorList>
            <consortium name="The Broad Institute Genome Sequencing Platform"/>
            <person name="Russ C."/>
            <person name="Cuomo C."/>
            <person name="Shea T."/>
            <person name="Young S.K."/>
            <person name="Zeng Q."/>
            <person name="Koehrsen M."/>
            <person name="Haas B."/>
            <person name="Borodovsky M."/>
            <person name="Guigo R."/>
            <person name="Alvarado L."/>
            <person name="Berlin A."/>
            <person name="Borenstein D."/>
            <person name="Chen Z."/>
            <person name="Engels R."/>
            <person name="Freedman E."/>
            <person name="Gellesch M."/>
            <person name="Goldberg J."/>
            <person name="Griggs A."/>
            <person name="Gujja S."/>
            <person name="Heiman D."/>
            <person name="Hepburn T."/>
            <person name="Howarth C."/>
            <person name="Jen D."/>
            <person name="Larson L."/>
            <person name="Lewis B."/>
            <person name="Mehta T."/>
            <person name="Park D."/>
            <person name="Pearson M."/>
            <person name="Roberts A."/>
            <person name="Saif S."/>
            <person name="Shenoy N."/>
            <person name="Sisk P."/>
            <person name="Stolte C."/>
            <person name="Sykes S."/>
            <person name="Walk T."/>
            <person name="White J."/>
            <person name="Yandava C."/>
            <person name="Burger G."/>
            <person name="Gray M.W."/>
            <person name="Holland P.W.H."/>
            <person name="King N."/>
            <person name="Lang F.B.F."/>
            <person name="Roger A.J."/>
            <person name="Ruiz-Trillo I."/>
            <person name="Lander E."/>
            <person name="Nusbaum C."/>
        </authorList>
    </citation>
    <scope>NUCLEOTIDE SEQUENCE [LARGE SCALE GENOMIC DNA]</scope>
    <source>
        <strain evidence="2">ATCC 38327</strain>
    </source>
</reference>
<proteinExistence type="predicted"/>
<keyword evidence="2" id="KW-1185">Reference proteome</keyword>